<dbReference type="InterPro" id="IPR039448">
    <property type="entry name" value="Beta_helix"/>
</dbReference>
<reference evidence="2" key="1">
    <citation type="journal article" date="2015" name="Nature">
        <title>Complex archaea that bridge the gap between prokaryotes and eukaryotes.</title>
        <authorList>
            <person name="Spang A."/>
            <person name="Saw J.H."/>
            <person name="Jorgensen S.L."/>
            <person name="Zaremba-Niedzwiedzka K."/>
            <person name="Martijn J."/>
            <person name="Lind A.E."/>
            <person name="van Eijk R."/>
            <person name="Schleper C."/>
            <person name="Guy L."/>
            <person name="Ettema T.J."/>
        </authorList>
    </citation>
    <scope>NUCLEOTIDE SEQUENCE</scope>
</reference>
<dbReference type="Pfam" id="PF13229">
    <property type="entry name" value="Beta_helix"/>
    <property type="match status" value="1"/>
</dbReference>
<dbReference type="Gene3D" id="2.160.20.10">
    <property type="entry name" value="Single-stranded right-handed beta-helix, Pectin lyase-like"/>
    <property type="match status" value="1"/>
</dbReference>
<dbReference type="InterPro" id="IPR012334">
    <property type="entry name" value="Pectin_lyas_fold"/>
</dbReference>
<evidence type="ECO:0000259" key="1">
    <source>
        <dbReference type="Pfam" id="PF13229"/>
    </source>
</evidence>
<dbReference type="AlphaFoldDB" id="A0A0F9VCR4"/>
<protein>
    <recommendedName>
        <fullName evidence="1">Right handed beta helix domain-containing protein</fullName>
    </recommendedName>
</protein>
<dbReference type="EMBL" id="LAZR01000585">
    <property type="protein sequence ID" value="KKN63603.1"/>
    <property type="molecule type" value="Genomic_DNA"/>
</dbReference>
<gene>
    <name evidence="2" type="ORF">LCGC14_0500520</name>
</gene>
<feature type="domain" description="Right handed beta helix" evidence="1">
    <location>
        <begin position="125"/>
        <end position="291"/>
    </location>
</feature>
<organism evidence="2">
    <name type="scientific">marine sediment metagenome</name>
    <dbReference type="NCBI Taxonomy" id="412755"/>
    <lineage>
        <taxon>unclassified sequences</taxon>
        <taxon>metagenomes</taxon>
        <taxon>ecological metagenomes</taxon>
    </lineage>
</organism>
<proteinExistence type="predicted"/>
<dbReference type="SUPFAM" id="SSF51126">
    <property type="entry name" value="Pectin lyase-like"/>
    <property type="match status" value="1"/>
</dbReference>
<sequence length="331" mass="34793">MNPYQVTRLKPFFPPQLGIAGSDNSLGLRTTPVGIVLYVDDSHADAKDAHDGTDPEHPKATVQSAIGSAFLVENSLIIIGGATTLTESVIIPNSAPEQCTIMGFGNEQWGPTWASGAADEDALTIRQSGWTIANIRFLPNTAASGILLEHDGGATTNSDRTRIINCDFDAMWSGLYGIHGTGSPDQVFIEGCRFHEFDSGGAANNAAAILLGLTAFASPYLWVIRNNIFQDNDRHIAQPDALRGGNGCLIEGNRFMGPVNQANGTAVYIDMRGGTLGLNTVTGNYFAGDYSNAGGYWANAAAPGSWVGNVADDILEPEVSASGFTVAVPAA</sequence>
<accession>A0A0F9VCR4</accession>
<evidence type="ECO:0000313" key="2">
    <source>
        <dbReference type="EMBL" id="KKN63603.1"/>
    </source>
</evidence>
<name>A0A0F9VCR4_9ZZZZ</name>
<comment type="caution">
    <text evidence="2">The sequence shown here is derived from an EMBL/GenBank/DDBJ whole genome shotgun (WGS) entry which is preliminary data.</text>
</comment>
<dbReference type="InterPro" id="IPR011050">
    <property type="entry name" value="Pectin_lyase_fold/virulence"/>
</dbReference>